<protein>
    <submittedName>
        <fullName evidence="3">DNA-binding transcriptional MerR regulator</fullName>
    </submittedName>
</protein>
<organism evidence="3 4">
    <name type="scientific">Crossiella equi</name>
    <dbReference type="NCBI Taxonomy" id="130796"/>
    <lineage>
        <taxon>Bacteria</taxon>
        <taxon>Bacillati</taxon>
        <taxon>Actinomycetota</taxon>
        <taxon>Actinomycetes</taxon>
        <taxon>Pseudonocardiales</taxon>
        <taxon>Pseudonocardiaceae</taxon>
        <taxon>Crossiella</taxon>
    </lineage>
</organism>
<comment type="caution">
    <text evidence="3">The sequence shown here is derived from an EMBL/GenBank/DDBJ whole genome shotgun (WGS) entry which is preliminary data.</text>
</comment>
<dbReference type="Pfam" id="PF13411">
    <property type="entry name" value="MerR_1"/>
    <property type="match status" value="1"/>
</dbReference>
<dbReference type="RefSeq" id="WP_086780609.1">
    <property type="nucleotide sequence ID" value="NZ_JAGIOO010000001.1"/>
</dbReference>
<dbReference type="EMBL" id="JAGIOO010000001">
    <property type="protein sequence ID" value="MBP2477291.1"/>
    <property type="molecule type" value="Genomic_DNA"/>
</dbReference>
<accession>A0ABS5ALJ1</accession>
<dbReference type="InterPro" id="IPR009061">
    <property type="entry name" value="DNA-bd_dom_put_sf"/>
</dbReference>
<dbReference type="SMART" id="SM00422">
    <property type="entry name" value="HTH_MERR"/>
    <property type="match status" value="1"/>
</dbReference>
<dbReference type="PANTHER" id="PTHR30204:SF97">
    <property type="entry name" value="MERR FAMILY REGULATORY PROTEIN"/>
    <property type="match status" value="1"/>
</dbReference>
<dbReference type="InterPro" id="IPR029442">
    <property type="entry name" value="GyrI-like"/>
</dbReference>
<dbReference type="GO" id="GO:0003677">
    <property type="term" value="F:DNA binding"/>
    <property type="evidence" value="ECO:0007669"/>
    <property type="project" value="UniProtKB-KW"/>
</dbReference>
<name>A0ABS5ALJ1_9PSEU</name>
<reference evidence="3 4" key="1">
    <citation type="submission" date="2021-03" db="EMBL/GenBank/DDBJ databases">
        <title>Sequencing the genomes of 1000 actinobacteria strains.</title>
        <authorList>
            <person name="Klenk H.-P."/>
        </authorList>
    </citation>
    <scope>NUCLEOTIDE SEQUENCE [LARGE SCALE GENOMIC DNA]</scope>
    <source>
        <strain evidence="3 4">DSM 44580</strain>
    </source>
</reference>
<dbReference type="SUPFAM" id="SSF46955">
    <property type="entry name" value="Putative DNA-binding domain"/>
    <property type="match status" value="1"/>
</dbReference>
<sequence length="278" mass="30200">MLSIGDFARHGHVSVRMLRHYDQLGLLRPDRVDPSTGYRYYRAEQLARLNRVLALKDLGFTLDQVQSILDDHVGAEELRGMLRLRHSELAAGIAAARARLTAVEARLRIIESEGAMPVDDVVVKSLPAMRIAELTGIAADFSPGSIGPVIGPLYDRLHELLAQAGFAPARQGPAVAYYEQPDGPDGRVVVHAGFPVNVERAPGQGFEVVDLPAVPRAATIVHHGSMVDIGGPFQALARWVQDNGHRPVGPSREYYLVAGPGVPEEQWVTELQEPIAPA</sequence>
<dbReference type="InterPro" id="IPR047057">
    <property type="entry name" value="MerR_fam"/>
</dbReference>
<evidence type="ECO:0000259" key="2">
    <source>
        <dbReference type="PROSITE" id="PS50937"/>
    </source>
</evidence>
<evidence type="ECO:0000256" key="1">
    <source>
        <dbReference type="ARBA" id="ARBA00023125"/>
    </source>
</evidence>
<dbReference type="Proteomes" id="UP001519363">
    <property type="component" value="Unassembled WGS sequence"/>
</dbReference>
<evidence type="ECO:0000313" key="3">
    <source>
        <dbReference type="EMBL" id="MBP2477291.1"/>
    </source>
</evidence>
<dbReference type="PROSITE" id="PS50937">
    <property type="entry name" value="HTH_MERR_2"/>
    <property type="match status" value="1"/>
</dbReference>
<dbReference type="SMART" id="SM00871">
    <property type="entry name" value="AraC_E_bind"/>
    <property type="match status" value="1"/>
</dbReference>
<keyword evidence="4" id="KW-1185">Reference proteome</keyword>
<dbReference type="InterPro" id="IPR011256">
    <property type="entry name" value="Reg_factor_effector_dom_sf"/>
</dbReference>
<dbReference type="InterPro" id="IPR010499">
    <property type="entry name" value="AraC_E-bd"/>
</dbReference>
<gene>
    <name evidence="3" type="ORF">JOF53_006163</name>
</gene>
<dbReference type="Gene3D" id="1.10.1660.10">
    <property type="match status" value="1"/>
</dbReference>
<feature type="domain" description="HTH merR-type" evidence="2">
    <location>
        <begin position="1"/>
        <end position="71"/>
    </location>
</feature>
<proteinExistence type="predicted"/>
<dbReference type="PANTHER" id="PTHR30204">
    <property type="entry name" value="REDOX-CYCLING DRUG-SENSING TRANSCRIPTIONAL ACTIVATOR SOXR"/>
    <property type="match status" value="1"/>
</dbReference>
<dbReference type="Pfam" id="PF06445">
    <property type="entry name" value="GyrI-like"/>
    <property type="match status" value="1"/>
</dbReference>
<dbReference type="SUPFAM" id="SSF55136">
    <property type="entry name" value="Probable bacterial effector-binding domain"/>
    <property type="match status" value="1"/>
</dbReference>
<evidence type="ECO:0000313" key="4">
    <source>
        <dbReference type="Proteomes" id="UP001519363"/>
    </source>
</evidence>
<dbReference type="InterPro" id="IPR000551">
    <property type="entry name" value="MerR-type_HTH_dom"/>
</dbReference>
<dbReference type="CDD" id="cd01107">
    <property type="entry name" value="HTH_BmrR"/>
    <property type="match status" value="1"/>
</dbReference>
<dbReference type="Gene3D" id="3.20.80.10">
    <property type="entry name" value="Regulatory factor, effector binding domain"/>
    <property type="match status" value="1"/>
</dbReference>
<keyword evidence="1 3" id="KW-0238">DNA-binding</keyword>